<dbReference type="EMBL" id="CP000513">
    <property type="protein sequence ID" value="ABQ13963.1"/>
    <property type="molecule type" value="Genomic_DNA"/>
</dbReference>
<dbReference type="OrthoDB" id="9804720at2"/>
<keyword evidence="5 11" id="KW-0378">Hydrolase</keyword>
<evidence type="ECO:0000256" key="10">
    <source>
        <dbReference type="ARBA" id="ARBA00053570"/>
    </source>
</evidence>
<keyword evidence="3 11" id="KW-0963">Cytoplasm</keyword>
<comment type="subcellular location">
    <subcellularLocation>
        <location evidence="11">Cell inner membrane</location>
        <topology evidence="11">Peripheral membrane protein</topology>
        <orientation evidence="11">Cytoplasmic side</orientation>
    </subcellularLocation>
    <subcellularLocation>
        <location evidence="11">Cytoplasm</location>
    </subcellularLocation>
    <subcellularLocation>
        <location evidence="1">Cell membrane</location>
        <topology evidence="1">Peripheral membrane protein</topology>
        <orientation evidence="1">Cytoplasmic side</orientation>
    </subcellularLocation>
</comment>
<evidence type="ECO:0000256" key="4">
    <source>
        <dbReference type="ARBA" id="ARBA00022741"/>
    </source>
</evidence>
<protein>
    <recommendedName>
        <fullName evidence="11">Signal recognition particle receptor FtsY</fullName>
        <shortName evidence="11">SRP receptor</shortName>
        <ecNumber evidence="11">3.6.5.4</ecNumber>
    </recommendedName>
</protein>
<evidence type="ECO:0000256" key="1">
    <source>
        <dbReference type="ARBA" id="ARBA00004413"/>
    </source>
</evidence>
<dbReference type="InterPro" id="IPR004390">
    <property type="entry name" value="SR_rcpt_FtsY"/>
</dbReference>
<dbReference type="GO" id="GO:0005886">
    <property type="term" value="C:plasma membrane"/>
    <property type="evidence" value="ECO:0007669"/>
    <property type="project" value="UniProtKB-SubCell"/>
</dbReference>
<dbReference type="Pfam" id="PF02881">
    <property type="entry name" value="SRP54_N"/>
    <property type="match status" value="1"/>
</dbReference>
<keyword evidence="11" id="KW-0997">Cell inner membrane</keyword>
<comment type="similarity">
    <text evidence="11">Belongs to the GTP-binding SRP family. FtsY subfamily.</text>
</comment>
<dbReference type="Gene3D" id="3.40.50.300">
    <property type="entry name" value="P-loop containing nucleotide triphosphate hydrolases"/>
    <property type="match status" value="1"/>
</dbReference>
<dbReference type="GO" id="GO:0003924">
    <property type="term" value="F:GTPase activity"/>
    <property type="evidence" value="ECO:0007669"/>
    <property type="project" value="UniProtKB-UniRule"/>
</dbReference>
<dbReference type="InterPro" id="IPR000897">
    <property type="entry name" value="SRP54_GTPase_dom"/>
</dbReference>
<evidence type="ECO:0000256" key="7">
    <source>
        <dbReference type="ARBA" id="ARBA00023136"/>
    </source>
</evidence>
<evidence type="ECO:0000256" key="2">
    <source>
        <dbReference type="ARBA" id="ARBA00022475"/>
    </source>
</evidence>
<evidence type="ECO:0000256" key="5">
    <source>
        <dbReference type="ARBA" id="ARBA00022801"/>
    </source>
</evidence>
<dbReference type="GO" id="GO:0005525">
    <property type="term" value="F:GTP binding"/>
    <property type="evidence" value="ECO:0007669"/>
    <property type="project" value="UniProtKB-UniRule"/>
</dbReference>
<accession>A5EYA3</accession>
<comment type="catalytic activity">
    <reaction evidence="9 11">
        <text>GTP + H2O = GDP + phosphate + H(+)</text>
        <dbReference type="Rhea" id="RHEA:19669"/>
        <dbReference type="ChEBI" id="CHEBI:15377"/>
        <dbReference type="ChEBI" id="CHEBI:15378"/>
        <dbReference type="ChEBI" id="CHEBI:37565"/>
        <dbReference type="ChEBI" id="CHEBI:43474"/>
        <dbReference type="ChEBI" id="CHEBI:58189"/>
        <dbReference type="EC" id="3.6.5.4"/>
    </reaction>
</comment>
<dbReference type="InterPro" id="IPR036225">
    <property type="entry name" value="SRP/SRP_N"/>
</dbReference>
<dbReference type="STRING" id="246195.DNO_0875"/>
<proteinExistence type="inferred from homology"/>
<dbReference type="Gene3D" id="1.20.120.140">
    <property type="entry name" value="Signal recognition particle SRP54, nucleotide-binding domain"/>
    <property type="match status" value="1"/>
</dbReference>
<evidence type="ECO:0000256" key="6">
    <source>
        <dbReference type="ARBA" id="ARBA00023134"/>
    </source>
</evidence>
<feature type="domain" description="SRP54-type proteins GTP-binding" evidence="13">
    <location>
        <begin position="421"/>
        <end position="434"/>
    </location>
</feature>
<organism evidence="14 15">
    <name type="scientific">Dichelobacter nodosus (strain VCS1703A)</name>
    <dbReference type="NCBI Taxonomy" id="246195"/>
    <lineage>
        <taxon>Bacteria</taxon>
        <taxon>Pseudomonadati</taxon>
        <taxon>Pseudomonadota</taxon>
        <taxon>Gammaproteobacteria</taxon>
        <taxon>Cardiobacteriales</taxon>
        <taxon>Cardiobacteriaceae</taxon>
        <taxon>Dichelobacter</taxon>
    </lineage>
</organism>
<dbReference type="InterPro" id="IPR013822">
    <property type="entry name" value="Signal_recog_particl_SRP54_hlx"/>
</dbReference>
<comment type="subunit">
    <text evidence="11">Part of the signal recognition particle protein translocation system, which is composed of SRP and FtsY. SRP is a ribonucleoprotein composed of Ffh and a 4.5S RNA molecule.</text>
</comment>
<dbReference type="InterPro" id="IPR003593">
    <property type="entry name" value="AAA+_ATPase"/>
</dbReference>
<dbReference type="InterPro" id="IPR042101">
    <property type="entry name" value="SRP54_N_sf"/>
</dbReference>
<reference evidence="14 15" key="1">
    <citation type="journal article" date="2007" name="Nat. Biotechnol.">
        <title>Genome sequence and identification of candidate vaccine antigens from the animal pathogen Dichelobacter nodosus.</title>
        <authorList>
            <person name="Myers G.S."/>
            <person name="Parker D."/>
            <person name="Al-Hasani K."/>
            <person name="Kennan R.M."/>
            <person name="Seemann T."/>
            <person name="Ren Q."/>
            <person name="Badger J.H."/>
            <person name="Selengut J.D."/>
            <person name="Deboy R.T."/>
            <person name="Tettelin H."/>
            <person name="Boyce J.D."/>
            <person name="McCarl V.P."/>
            <person name="Han X."/>
            <person name="Nelson W.C."/>
            <person name="Madupu R."/>
            <person name="Mohamoud Y."/>
            <person name="Holley T."/>
            <person name="Fedorova N."/>
            <person name="Khouri H."/>
            <person name="Bottomley S.P."/>
            <person name="Whittington R.J."/>
            <person name="Adler B."/>
            <person name="Songer J.G."/>
            <person name="Rood J.I."/>
            <person name="Paulsen I.T."/>
        </authorList>
    </citation>
    <scope>NUCLEOTIDE SEQUENCE [LARGE SCALE GENOMIC DNA]</scope>
    <source>
        <strain evidence="14 15">VCS1703A</strain>
    </source>
</reference>
<dbReference type="FunFam" id="3.40.50.300:FF:000053">
    <property type="entry name" value="Signal recognition particle receptor FtsY"/>
    <property type="match status" value="1"/>
</dbReference>
<dbReference type="EC" id="3.6.5.4" evidence="11"/>
<dbReference type="PANTHER" id="PTHR43134">
    <property type="entry name" value="SIGNAL RECOGNITION PARTICLE RECEPTOR SUBUNIT ALPHA"/>
    <property type="match status" value="1"/>
</dbReference>
<dbReference type="RefSeq" id="WP_012031196.1">
    <property type="nucleotide sequence ID" value="NC_009446.1"/>
</dbReference>
<gene>
    <name evidence="11 14" type="primary">ftsY</name>
    <name evidence="14" type="ordered locus">DNO_0875</name>
</gene>
<feature type="binding site" evidence="11">
    <location>
        <begin position="336"/>
        <end position="340"/>
    </location>
    <ligand>
        <name>GTP</name>
        <dbReference type="ChEBI" id="CHEBI:37565"/>
    </ligand>
</feature>
<evidence type="ECO:0000256" key="3">
    <source>
        <dbReference type="ARBA" id="ARBA00022490"/>
    </source>
</evidence>
<feature type="compositionally biased region" description="Basic and acidic residues" evidence="12">
    <location>
        <begin position="14"/>
        <end position="35"/>
    </location>
</feature>
<keyword evidence="4 11" id="KW-0547">Nucleotide-binding</keyword>
<feature type="region of interest" description="Disordered" evidence="12">
    <location>
        <begin position="1"/>
        <end position="120"/>
    </location>
</feature>
<dbReference type="AlphaFoldDB" id="A5EYA3"/>
<dbReference type="SMART" id="SM00963">
    <property type="entry name" value="SRP54_N"/>
    <property type="match status" value="1"/>
</dbReference>
<sequence length="450" mass="48954">MDFFKWFKKQPTKTADKEHIEKSSSEDITAEKTAETAEPSLENVAVEKSAETAEPSSENVAAEKSEGTIEPSSENIAAEKTAETAEPSLENVAVEKSAETAEPSSENVAAEKSEGTIEPSSENIAAEKTAETAEPSSENIAAEKSAEAEVSYFARLKMGLAKTRDNFAAVFLGKKALDQDLLDDLEMRLLTADCGIEITEKIIAHIKDKMNRKELADSDAVQKAVADYMIELLTPYEQPLCVEKHQPFVILMAGINGAGKTTTIGKLSHRLQQEGKKIMLAAADTFRAAAVEQLQTWGERHHIPVIAQKTGADAASVAYDALQSAQARKMDVLIIDTAGRLHTQDHLMDELKKVKRVLQKLDDKVPHETLLVIDAGNGQNALKQALSFHQDIGVDGLVITKLDGSAKGGILFAITEKLKVPIRFVGVGERSDDLHAFNAKNFVFALLYDK</sequence>
<feature type="compositionally biased region" description="Basic residues" evidence="12">
    <location>
        <begin position="1"/>
        <end position="11"/>
    </location>
</feature>
<dbReference type="SUPFAM" id="SSF47364">
    <property type="entry name" value="Domain of the SRP/SRP receptor G-proteins"/>
    <property type="match status" value="1"/>
</dbReference>
<name>A5EYA3_DICNV</name>
<keyword evidence="15" id="KW-1185">Reference proteome</keyword>
<dbReference type="SMART" id="SM00962">
    <property type="entry name" value="SRP54"/>
    <property type="match status" value="1"/>
</dbReference>
<dbReference type="HOGENOM" id="CLU_009301_0_2_6"/>
<dbReference type="Proteomes" id="UP000000248">
    <property type="component" value="Chromosome"/>
</dbReference>
<evidence type="ECO:0000256" key="9">
    <source>
        <dbReference type="ARBA" id="ARBA00048027"/>
    </source>
</evidence>
<comment type="function">
    <text evidence="10 11">Involved in targeting and insertion of nascent membrane proteins into the cytoplasmic membrane. Acts as a receptor for the complex formed by the signal recognition particle (SRP) and the ribosome-nascent chain (RNC). Interaction with SRP-RNC leads to the transfer of the RNC complex to the Sec translocase for insertion into the membrane, the hydrolysis of GTP by both Ffh and FtsY, and the dissociation of the SRP-FtsY complex into the individual components.</text>
</comment>
<evidence type="ECO:0000256" key="12">
    <source>
        <dbReference type="SAM" id="MobiDB-lite"/>
    </source>
</evidence>
<dbReference type="NCBIfam" id="TIGR00064">
    <property type="entry name" value="ftsY"/>
    <property type="match status" value="1"/>
</dbReference>
<feature type="binding site" evidence="11">
    <location>
        <begin position="400"/>
        <end position="403"/>
    </location>
    <ligand>
        <name>GTP</name>
        <dbReference type="ChEBI" id="CHEBI:37565"/>
    </ligand>
</feature>
<evidence type="ECO:0000256" key="8">
    <source>
        <dbReference type="ARBA" id="ARBA00023170"/>
    </source>
</evidence>
<evidence type="ECO:0000313" key="15">
    <source>
        <dbReference type="Proteomes" id="UP000000248"/>
    </source>
</evidence>
<keyword evidence="8 11" id="KW-0675">Receptor</keyword>
<dbReference type="PROSITE" id="PS00300">
    <property type="entry name" value="SRP54"/>
    <property type="match status" value="1"/>
</dbReference>
<dbReference type="SUPFAM" id="SSF52540">
    <property type="entry name" value="P-loop containing nucleoside triphosphate hydrolases"/>
    <property type="match status" value="1"/>
</dbReference>
<dbReference type="FunFam" id="1.20.120.140:FF:000002">
    <property type="entry name" value="Signal recognition particle receptor FtsY"/>
    <property type="match status" value="1"/>
</dbReference>
<evidence type="ECO:0000256" key="11">
    <source>
        <dbReference type="HAMAP-Rule" id="MF_00920"/>
    </source>
</evidence>
<feature type="binding site" evidence="11">
    <location>
        <begin position="254"/>
        <end position="261"/>
    </location>
    <ligand>
        <name>GTP</name>
        <dbReference type="ChEBI" id="CHEBI:37565"/>
    </ligand>
</feature>
<dbReference type="PANTHER" id="PTHR43134:SF1">
    <property type="entry name" value="SIGNAL RECOGNITION PARTICLE RECEPTOR SUBUNIT ALPHA"/>
    <property type="match status" value="1"/>
</dbReference>
<dbReference type="GO" id="GO:0006614">
    <property type="term" value="P:SRP-dependent cotranslational protein targeting to membrane"/>
    <property type="evidence" value="ECO:0007669"/>
    <property type="project" value="InterPro"/>
</dbReference>
<keyword evidence="7 11" id="KW-0472">Membrane</keyword>
<dbReference type="Pfam" id="PF00448">
    <property type="entry name" value="SRP54"/>
    <property type="match status" value="1"/>
</dbReference>
<dbReference type="InterPro" id="IPR027417">
    <property type="entry name" value="P-loop_NTPase"/>
</dbReference>
<dbReference type="HAMAP" id="MF_00920">
    <property type="entry name" value="FtsY"/>
    <property type="match status" value="1"/>
</dbReference>
<keyword evidence="6 11" id="KW-0342">GTP-binding</keyword>
<evidence type="ECO:0000259" key="13">
    <source>
        <dbReference type="PROSITE" id="PS00300"/>
    </source>
</evidence>
<keyword evidence="2 11" id="KW-1003">Cell membrane</keyword>
<evidence type="ECO:0000313" key="14">
    <source>
        <dbReference type="EMBL" id="ABQ13963.1"/>
    </source>
</evidence>
<dbReference type="KEGG" id="dno:DNO_0875"/>
<dbReference type="GO" id="GO:0005047">
    <property type="term" value="F:signal recognition particle binding"/>
    <property type="evidence" value="ECO:0007669"/>
    <property type="project" value="TreeGrafter"/>
</dbReference>
<dbReference type="eggNOG" id="COG0552">
    <property type="taxonomic scope" value="Bacteria"/>
</dbReference>
<dbReference type="GO" id="GO:0005737">
    <property type="term" value="C:cytoplasm"/>
    <property type="evidence" value="ECO:0007669"/>
    <property type="project" value="UniProtKB-SubCell"/>
</dbReference>
<dbReference type="SMART" id="SM00382">
    <property type="entry name" value="AAA"/>
    <property type="match status" value="1"/>
</dbReference>